<reference evidence="2 3" key="1">
    <citation type="journal article" date="2019" name="Emerg. Microbes Infect.">
        <title>Comprehensive subspecies identification of 175 nontuberculous mycobacteria species based on 7547 genomic profiles.</title>
        <authorList>
            <person name="Matsumoto Y."/>
            <person name="Kinjo T."/>
            <person name="Motooka D."/>
            <person name="Nabeya D."/>
            <person name="Jung N."/>
            <person name="Uechi K."/>
            <person name="Horii T."/>
            <person name="Iida T."/>
            <person name="Fujita J."/>
            <person name="Nakamura S."/>
        </authorList>
    </citation>
    <scope>NUCLEOTIDE SEQUENCE [LARGE SCALE GENOMIC DNA]</scope>
    <source>
        <strain evidence="2 3">JCM 30723</strain>
    </source>
</reference>
<proteinExistence type="predicted"/>
<evidence type="ECO:0000313" key="3">
    <source>
        <dbReference type="Proteomes" id="UP000465305"/>
    </source>
</evidence>
<dbReference type="Proteomes" id="UP000465305">
    <property type="component" value="Unassembled WGS sequence"/>
</dbReference>
<evidence type="ECO:0000256" key="1">
    <source>
        <dbReference type="SAM" id="MobiDB-lite"/>
    </source>
</evidence>
<comment type="caution">
    <text evidence="2">The sequence shown here is derived from an EMBL/GenBank/DDBJ whole genome shotgun (WGS) entry which is preliminary data.</text>
</comment>
<gene>
    <name evidence="2" type="ORF">MALGJ_24400</name>
</gene>
<evidence type="ECO:0000313" key="2">
    <source>
        <dbReference type="EMBL" id="GFG85764.1"/>
    </source>
</evidence>
<accession>A0A7I9YAZ1</accession>
<organism evidence="2 3">
    <name type="scientific">Mycolicibacter algericus</name>
    <name type="common">Mycobacterium algericum</name>
    <dbReference type="NCBI Taxonomy" id="1288388"/>
    <lineage>
        <taxon>Bacteria</taxon>
        <taxon>Bacillati</taxon>
        <taxon>Actinomycetota</taxon>
        <taxon>Actinomycetes</taxon>
        <taxon>Mycobacteriales</taxon>
        <taxon>Mycobacteriaceae</taxon>
        <taxon>Mycolicibacter</taxon>
    </lineage>
</organism>
<protein>
    <submittedName>
        <fullName evidence="2">Uncharacterized protein</fullName>
    </submittedName>
</protein>
<name>A0A7I9YAZ1_MYCAL</name>
<feature type="region of interest" description="Disordered" evidence="1">
    <location>
        <begin position="8"/>
        <end position="29"/>
    </location>
</feature>
<sequence>MVATVLAFPGDTTGLRGHQGRDGPYAGGSPQPVALDLGDDVHDAPIDGIALTGQLRQLAEQHLKPLVRAQRGGAGRRRRCGRGHDVIMAVGYDKSGLPDSRRGAVIICIKTERRV</sequence>
<dbReference type="AlphaFoldDB" id="A0A7I9YAZ1"/>
<dbReference type="EMBL" id="BLKY01000001">
    <property type="protein sequence ID" value="GFG85764.1"/>
    <property type="molecule type" value="Genomic_DNA"/>
</dbReference>